<organism evidence="2 3">
    <name type="scientific">Citrullus colocynthis</name>
    <name type="common">colocynth</name>
    <dbReference type="NCBI Taxonomy" id="252529"/>
    <lineage>
        <taxon>Eukaryota</taxon>
        <taxon>Viridiplantae</taxon>
        <taxon>Streptophyta</taxon>
        <taxon>Embryophyta</taxon>
        <taxon>Tracheophyta</taxon>
        <taxon>Spermatophyta</taxon>
        <taxon>Magnoliopsida</taxon>
        <taxon>eudicotyledons</taxon>
        <taxon>Gunneridae</taxon>
        <taxon>Pentapetalae</taxon>
        <taxon>rosids</taxon>
        <taxon>fabids</taxon>
        <taxon>Cucurbitales</taxon>
        <taxon>Cucurbitaceae</taxon>
        <taxon>Benincaseae</taxon>
        <taxon>Citrullus</taxon>
    </lineage>
</organism>
<protein>
    <submittedName>
        <fullName evidence="2">Uncharacterized protein</fullName>
    </submittedName>
</protein>
<feature type="chain" id="PRO_5047437350" evidence="1">
    <location>
        <begin position="30"/>
        <end position="99"/>
    </location>
</feature>
<accession>A0ABP0ZAU7</accession>
<name>A0ABP0ZAU7_9ROSI</name>
<feature type="signal peptide" evidence="1">
    <location>
        <begin position="1"/>
        <end position="29"/>
    </location>
</feature>
<gene>
    <name evidence="2" type="ORF">CITCOLO1_LOCUS22375</name>
</gene>
<keyword evidence="1" id="KW-0732">Signal</keyword>
<proteinExistence type="predicted"/>
<evidence type="ECO:0000313" key="3">
    <source>
        <dbReference type="Proteomes" id="UP001642487"/>
    </source>
</evidence>
<sequence length="99" mass="11030">MSGAMGLAKSSILVLWLSVLVVCVSSVVGARKMLFLAHDSKNSLTTTRETINNRCKYLKNIHCCECFFLSSKKTMINNNVTNFEEKRVVPTGPNPLHNK</sequence>
<dbReference type="Proteomes" id="UP001642487">
    <property type="component" value="Chromosome 9"/>
</dbReference>
<keyword evidence="3" id="KW-1185">Reference proteome</keyword>
<reference evidence="2 3" key="1">
    <citation type="submission" date="2024-03" db="EMBL/GenBank/DDBJ databases">
        <authorList>
            <person name="Gkanogiannis A."/>
            <person name="Becerra Lopez-Lavalle L."/>
        </authorList>
    </citation>
    <scope>NUCLEOTIDE SEQUENCE [LARGE SCALE GENOMIC DNA]</scope>
</reference>
<evidence type="ECO:0000256" key="1">
    <source>
        <dbReference type="SAM" id="SignalP"/>
    </source>
</evidence>
<dbReference type="EMBL" id="OZ021743">
    <property type="protein sequence ID" value="CAK9329895.1"/>
    <property type="molecule type" value="Genomic_DNA"/>
</dbReference>
<evidence type="ECO:0000313" key="2">
    <source>
        <dbReference type="EMBL" id="CAK9329895.1"/>
    </source>
</evidence>